<accession>A0A3N1ZSX3</accession>
<gene>
    <name evidence="1" type="ORF">EDD41_0354</name>
</gene>
<reference evidence="1 2" key="1">
    <citation type="submission" date="2018-11" db="EMBL/GenBank/DDBJ databases">
        <title>Sequencing the genomes of 1000 actinobacteria strains.</title>
        <authorList>
            <person name="Klenk H.-P."/>
        </authorList>
    </citation>
    <scope>NUCLEOTIDE SEQUENCE [LARGE SCALE GENOMIC DNA]</scope>
    <source>
        <strain evidence="1 2">DSM 10546</strain>
    </source>
</reference>
<name>A0A3N1ZSX3_9ACTN</name>
<evidence type="ECO:0000313" key="2">
    <source>
        <dbReference type="Proteomes" id="UP000275749"/>
    </source>
</evidence>
<sequence>MVDRRMTLPTSDEVVAALRDAGWLLEQDTARALGAGGFHVMQGKAFPDPDDATVSREIDVHGYRQLYRNDELSFSVSLRVLAECKQSSMPYVVVGGPASPYEVDRDRKEQHFRFPTIETGRTELGDGRAQLHSTRAREYLGIDKLPGNPWEGGFLGTQLTRLDRKQTWIADNRGIFTSLVYPLAKALTYFRSQANRTSYVMHRPGQEWASIDFYYPVVVTSAPVFVVDVTSENVEAVEVPWAAVTREIKSAKVDGQFNIDVVSADSLSTYLADRVNKFGNAVGEIASNDPQRFVSHQDHEYASRLKG</sequence>
<protein>
    <submittedName>
        <fullName evidence="1">Uncharacterized protein</fullName>
    </submittedName>
</protein>
<evidence type="ECO:0000313" key="1">
    <source>
        <dbReference type="EMBL" id="ROR53222.1"/>
    </source>
</evidence>
<organism evidence="1 2">
    <name type="scientific">Luteococcus japonicus</name>
    <dbReference type="NCBI Taxonomy" id="33984"/>
    <lineage>
        <taxon>Bacteria</taxon>
        <taxon>Bacillati</taxon>
        <taxon>Actinomycetota</taxon>
        <taxon>Actinomycetes</taxon>
        <taxon>Propionibacteriales</taxon>
        <taxon>Propionibacteriaceae</taxon>
        <taxon>Luteococcus</taxon>
    </lineage>
</organism>
<dbReference type="Proteomes" id="UP000275749">
    <property type="component" value="Unassembled WGS sequence"/>
</dbReference>
<comment type="caution">
    <text evidence="1">The sequence shown here is derived from an EMBL/GenBank/DDBJ whole genome shotgun (WGS) entry which is preliminary data.</text>
</comment>
<dbReference type="EMBL" id="RKHG01000001">
    <property type="protein sequence ID" value="ROR53222.1"/>
    <property type="molecule type" value="Genomic_DNA"/>
</dbReference>
<dbReference type="AlphaFoldDB" id="A0A3N1ZSX3"/>
<proteinExistence type="predicted"/>